<dbReference type="Gene3D" id="1.10.10.10">
    <property type="entry name" value="Winged helix-like DNA-binding domain superfamily/Winged helix DNA-binding domain"/>
    <property type="match status" value="1"/>
</dbReference>
<dbReference type="AlphaFoldDB" id="A0A4C2EN45"/>
<dbReference type="RefSeq" id="WP_137683643.1">
    <property type="nucleotide sequence ID" value="NZ_BIXZ01000002.1"/>
</dbReference>
<dbReference type="SUPFAM" id="SSF46785">
    <property type="entry name" value="Winged helix' DNA-binding domain"/>
    <property type="match status" value="1"/>
</dbReference>
<comment type="caution">
    <text evidence="3">The sequence shown here is derived from an EMBL/GenBank/DDBJ whole genome shotgun (WGS) entry which is preliminary data.</text>
</comment>
<evidence type="ECO:0000259" key="2">
    <source>
        <dbReference type="Pfam" id="PF03551"/>
    </source>
</evidence>
<evidence type="ECO:0000313" key="3">
    <source>
        <dbReference type="EMBL" id="GCF14063.1"/>
    </source>
</evidence>
<dbReference type="InterPro" id="IPR005149">
    <property type="entry name" value="Tscrpt_reg_PadR_N"/>
</dbReference>
<name>A0A4C2EN45_9EURY</name>
<dbReference type="EMBL" id="BIXZ01000002">
    <property type="protein sequence ID" value="GCF14063.1"/>
    <property type="molecule type" value="Genomic_DNA"/>
</dbReference>
<feature type="domain" description="Transcription regulator PadR N-terminal" evidence="2">
    <location>
        <begin position="82"/>
        <end position="130"/>
    </location>
</feature>
<dbReference type="Proteomes" id="UP000304382">
    <property type="component" value="Unassembled WGS sequence"/>
</dbReference>
<evidence type="ECO:0000256" key="1">
    <source>
        <dbReference type="SAM" id="MobiDB-lite"/>
    </source>
</evidence>
<dbReference type="InterPro" id="IPR036388">
    <property type="entry name" value="WH-like_DNA-bd_sf"/>
</dbReference>
<gene>
    <name evidence="3" type="ORF">Harman_19980</name>
</gene>
<feature type="compositionally biased region" description="Basic and acidic residues" evidence="1">
    <location>
        <begin position="30"/>
        <end position="40"/>
    </location>
</feature>
<accession>A0A4C2EN45</accession>
<keyword evidence="4" id="KW-1185">Reference proteome</keyword>
<protein>
    <recommendedName>
        <fullName evidence="2">Transcription regulator PadR N-terminal domain-containing protein</fullName>
    </recommendedName>
</protein>
<proteinExistence type="predicted"/>
<dbReference type="OrthoDB" id="56053at2157"/>
<evidence type="ECO:0000313" key="4">
    <source>
        <dbReference type="Proteomes" id="UP000304382"/>
    </source>
</evidence>
<dbReference type="Pfam" id="PF03551">
    <property type="entry name" value="PadR"/>
    <property type="match status" value="1"/>
</dbReference>
<feature type="region of interest" description="Disordered" evidence="1">
    <location>
        <begin position="1"/>
        <end position="40"/>
    </location>
</feature>
<organism evidence="3 4">
    <name type="scientific">Haloarcula mannanilytica</name>
    <dbReference type="NCBI Taxonomy" id="2509225"/>
    <lineage>
        <taxon>Archaea</taxon>
        <taxon>Methanobacteriati</taxon>
        <taxon>Methanobacteriota</taxon>
        <taxon>Stenosarchaea group</taxon>
        <taxon>Halobacteria</taxon>
        <taxon>Halobacteriales</taxon>
        <taxon>Haloarculaceae</taxon>
        <taxon>Haloarcula</taxon>
    </lineage>
</organism>
<dbReference type="InterPro" id="IPR036390">
    <property type="entry name" value="WH_DNA-bd_sf"/>
</dbReference>
<sequence>MSGDNLRRVTTGKMQGKTADERVTNLGGTERPESHDPPSRDAITESLLEPVIDDVVNGEMAVDDGLVTQSLEEILLAMIAVADGGTHGTGLMEALEEQFGAELSPGTVYPRLHDLEADGTLQMHELVQTKQYGIADSAAAKEQIAESASQHLALGLFLQASLDAL</sequence>
<reference evidence="3 4" key="1">
    <citation type="submission" date="2019-02" db="EMBL/GenBank/DDBJ databases">
        <title>Haloarcula mannanilyticum sp. nov., a mannan degrading haloarchaeon isolated from commercial salt.</title>
        <authorList>
            <person name="Enomoto S."/>
            <person name="Shimane Y."/>
            <person name="Kamekura M."/>
            <person name="Ito T."/>
            <person name="Moriya O."/>
            <person name="Ihara K."/>
            <person name="Takahashi-Ando N."/>
            <person name="Fukushima Y."/>
            <person name="Yoshida Y."/>
            <person name="Usama R."/>
            <person name="Takai K."/>
            <person name="Minegishi H."/>
        </authorList>
    </citation>
    <scope>NUCLEOTIDE SEQUENCE [LARGE SCALE GENOMIC DNA]</scope>
    <source>
        <strain evidence="3 4">MD130-1</strain>
    </source>
</reference>